<evidence type="ECO:0000313" key="3">
    <source>
        <dbReference type="Proteomes" id="UP000017148"/>
    </source>
</evidence>
<evidence type="ECO:0000259" key="1">
    <source>
        <dbReference type="Pfam" id="PF01755"/>
    </source>
</evidence>
<dbReference type="Proteomes" id="UP000017148">
    <property type="component" value="Unassembled WGS sequence"/>
</dbReference>
<comment type="caution">
    <text evidence="2">The sequence shown here is derived from an EMBL/GenBank/DDBJ whole genome shotgun (WGS) entry which is preliminary data.</text>
</comment>
<dbReference type="EMBL" id="ASJR01000015">
    <property type="protein sequence ID" value="ERP31339.1"/>
    <property type="molecule type" value="Genomic_DNA"/>
</dbReference>
<proteinExistence type="predicted"/>
<dbReference type="STRING" id="1313304.CALK_1829"/>
<feature type="domain" description="Glycosyl transferase family 25" evidence="1">
    <location>
        <begin position="5"/>
        <end position="168"/>
    </location>
</feature>
<dbReference type="Pfam" id="PF01755">
    <property type="entry name" value="Glyco_transf_25"/>
    <property type="match status" value="1"/>
</dbReference>
<keyword evidence="3" id="KW-1185">Reference proteome</keyword>
<name>U7D4D1_9BACT</name>
<reference evidence="2 3" key="1">
    <citation type="journal article" date="2013" name="Environ. Microbiol.">
        <title>Genome analysis of Chitinivibrio alkaliphilus gen. nov., sp. nov., a novel extremely haloalkaliphilic anaerobic chitinolytic bacterium from the candidate phylum Termite Group 3.</title>
        <authorList>
            <person name="Sorokin D.Y."/>
            <person name="Gumerov V.M."/>
            <person name="Rakitin A.L."/>
            <person name="Beletsky A.V."/>
            <person name="Damste J.S."/>
            <person name="Muyzer G."/>
            <person name="Mardanov A.V."/>
            <person name="Ravin N.V."/>
        </authorList>
    </citation>
    <scope>NUCLEOTIDE SEQUENCE [LARGE SCALE GENOMIC DNA]</scope>
    <source>
        <strain evidence="2 3">ACht1</strain>
    </source>
</reference>
<dbReference type="OrthoDB" id="9816113at2"/>
<gene>
    <name evidence="2" type="ORF">CALK_1829</name>
</gene>
<organism evidence="2 3">
    <name type="scientific">Chitinivibrio alkaliphilus ACht1</name>
    <dbReference type="NCBI Taxonomy" id="1313304"/>
    <lineage>
        <taxon>Bacteria</taxon>
        <taxon>Pseudomonadati</taxon>
        <taxon>Fibrobacterota</taxon>
        <taxon>Chitinivibrionia</taxon>
        <taxon>Chitinivibrionales</taxon>
        <taxon>Chitinivibrionaceae</taxon>
        <taxon>Chitinivibrio</taxon>
    </lineage>
</organism>
<accession>U7D4D1</accession>
<dbReference type="AlphaFoldDB" id="U7D4D1"/>
<keyword evidence="2" id="KW-0808">Transferase</keyword>
<dbReference type="RefSeq" id="WP_022637262.1">
    <property type="nucleotide sequence ID" value="NZ_ASJR01000015.1"/>
</dbReference>
<sequence>MDIRYYVINMDKDGDRLERFRQQMDAQGLSFTRHAGPLLQKNTVSLFGKTFRVTAPGYAGVALAHIRLWQKIGQLENDACLCNVFEDDEILRANYAENLHREIEKIPGDIDFFNLNVIRPLGKKVAPDILKVVHPTFSRKRYPNIWLSNYVITPGGARRILKLLEQNMKHLNMNFDKTFVETIHRSCDQLNCYILAPMNKLSIHDEDESSKKEMNNKNWVLRMYGAVRDLFRG</sequence>
<dbReference type="GO" id="GO:0016740">
    <property type="term" value="F:transferase activity"/>
    <property type="evidence" value="ECO:0007669"/>
    <property type="project" value="UniProtKB-KW"/>
</dbReference>
<protein>
    <submittedName>
        <fullName evidence="2">Glycosyltransferase family 25</fullName>
    </submittedName>
</protein>
<dbReference type="InterPro" id="IPR002654">
    <property type="entry name" value="Glyco_trans_25"/>
</dbReference>
<evidence type="ECO:0000313" key="2">
    <source>
        <dbReference type="EMBL" id="ERP31339.1"/>
    </source>
</evidence>